<protein>
    <submittedName>
        <fullName evidence="1">Uncharacterized protein</fullName>
    </submittedName>
</protein>
<dbReference type="EMBL" id="JAIZAY010000013">
    <property type="protein sequence ID" value="KAJ8031300.1"/>
    <property type="molecule type" value="Genomic_DNA"/>
</dbReference>
<evidence type="ECO:0000313" key="2">
    <source>
        <dbReference type="Proteomes" id="UP001152320"/>
    </source>
</evidence>
<name>A0A9Q1BR87_HOLLE</name>
<proteinExistence type="predicted"/>
<reference evidence="1" key="1">
    <citation type="submission" date="2021-10" db="EMBL/GenBank/DDBJ databases">
        <title>Tropical sea cucumber genome reveals ecological adaptation and Cuvierian tubules defense mechanism.</title>
        <authorList>
            <person name="Chen T."/>
        </authorList>
    </citation>
    <scope>NUCLEOTIDE SEQUENCE</scope>
    <source>
        <strain evidence="1">Nanhai2018</strain>
        <tissue evidence="1">Muscle</tissue>
    </source>
</reference>
<organism evidence="1 2">
    <name type="scientific">Holothuria leucospilota</name>
    <name type="common">Black long sea cucumber</name>
    <name type="synonym">Mertensiothuria leucospilota</name>
    <dbReference type="NCBI Taxonomy" id="206669"/>
    <lineage>
        <taxon>Eukaryota</taxon>
        <taxon>Metazoa</taxon>
        <taxon>Echinodermata</taxon>
        <taxon>Eleutherozoa</taxon>
        <taxon>Echinozoa</taxon>
        <taxon>Holothuroidea</taxon>
        <taxon>Aspidochirotacea</taxon>
        <taxon>Aspidochirotida</taxon>
        <taxon>Holothuriidae</taxon>
        <taxon>Holothuria</taxon>
    </lineage>
</organism>
<comment type="caution">
    <text evidence="1">The sequence shown here is derived from an EMBL/GenBank/DDBJ whole genome shotgun (WGS) entry which is preliminary data.</text>
</comment>
<accession>A0A9Q1BR87</accession>
<sequence>MPFDVLSSLGWTICNSLLGGISCTSVLRLQRLHNRAVRLIHCVDRYLTAILRELIWLPVQQRVDFKSLLHVYNCINATAPSYIRNLLTTHEPGRVLA</sequence>
<gene>
    <name evidence="1" type="ORF">HOLleu_27986</name>
</gene>
<keyword evidence="2" id="KW-1185">Reference proteome</keyword>
<dbReference type="Proteomes" id="UP001152320">
    <property type="component" value="Chromosome 13"/>
</dbReference>
<evidence type="ECO:0000313" key="1">
    <source>
        <dbReference type="EMBL" id="KAJ8031300.1"/>
    </source>
</evidence>
<dbReference type="AlphaFoldDB" id="A0A9Q1BR87"/>
<dbReference type="OrthoDB" id="8936366at2759"/>